<organism evidence="1">
    <name type="scientific">Picea sitchensis</name>
    <name type="common">Sitka spruce</name>
    <name type="synonym">Pinus sitchensis</name>
    <dbReference type="NCBI Taxonomy" id="3332"/>
    <lineage>
        <taxon>Eukaryota</taxon>
        <taxon>Viridiplantae</taxon>
        <taxon>Streptophyta</taxon>
        <taxon>Embryophyta</taxon>
        <taxon>Tracheophyta</taxon>
        <taxon>Spermatophyta</taxon>
        <taxon>Pinopsida</taxon>
        <taxon>Pinidae</taxon>
        <taxon>Conifers I</taxon>
        <taxon>Pinales</taxon>
        <taxon>Pinaceae</taxon>
        <taxon>Picea</taxon>
    </lineage>
</organism>
<dbReference type="AlphaFoldDB" id="A0A6B9XWY0"/>
<geneLocation type="mitochondrion" evidence="1"/>
<dbReference type="EMBL" id="MK697702">
    <property type="protein sequence ID" value="QHR91791.1"/>
    <property type="molecule type" value="Genomic_DNA"/>
</dbReference>
<reference evidence="1" key="1">
    <citation type="submission" date="2019-03" db="EMBL/GenBank/DDBJ databases">
        <title>Largest Complete Mitochondrial Genome of a Gymnosperm, Sitka Spruce (Picea sitchensis), Indicates Complex Physical Structure.</title>
        <authorList>
            <person name="Jackman S.D."/>
            <person name="Coombe L."/>
            <person name="Warren R."/>
            <person name="Kirk H."/>
            <person name="Trinh E."/>
            <person name="McLeod T."/>
            <person name="Pleasance S."/>
            <person name="Pandoh P."/>
            <person name="Zhao Y."/>
            <person name="Coope R."/>
            <person name="Bousquet J."/>
            <person name="Bohlmann J.C."/>
            <person name="Jones S.J.M."/>
            <person name="Birol I."/>
        </authorList>
    </citation>
    <scope>NUCLEOTIDE SEQUENCE</scope>
    <source>
        <strain evidence="1">Q903</strain>
    </source>
</reference>
<accession>A0A6B9XWY0</accession>
<proteinExistence type="predicted"/>
<evidence type="ECO:0000313" key="1">
    <source>
        <dbReference type="EMBL" id="QHR91791.1"/>
    </source>
</evidence>
<gene>
    <name evidence="1" type="primary">orf05859</name>
    <name evidence="1" type="ORF">Q903MT_gene5827</name>
</gene>
<protein>
    <submittedName>
        <fullName evidence="1">Uncharacterized protein</fullName>
    </submittedName>
</protein>
<sequence length="87" mass="9668">MIQYKCNKPNTVWALYLSSQCNKPVNNPTLLSDVPTRMRSPQGIPGSQFKDLSHQVKHHATLYYVGYSSIHSTQLRPAIPSLIGGVS</sequence>
<name>A0A6B9XWY0_PICSI</name>
<keyword evidence="1" id="KW-0496">Mitochondrion</keyword>